<feature type="compositionally biased region" description="Basic and acidic residues" evidence="2">
    <location>
        <begin position="59"/>
        <end position="74"/>
    </location>
</feature>
<gene>
    <name evidence="3" type="ORF">RMAR0315_LOCUS11238</name>
</gene>
<reference evidence="3" key="1">
    <citation type="submission" date="2021-01" db="EMBL/GenBank/DDBJ databases">
        <authorList>
            <person name="Corre E."/>
            <person name="Pelletier E."/>
            <person name="Niang G."/>
            <person name="Scheremetjew M."/>
            <person name="Finn R."/>
            <person name="Kale V."/>
            <person name="Holt S."/>
            <person name="Cochrane G."/>
            <person name="Meng A."/>
            <person name="Brown T."/>
            <person name="Cohen L."/>
        </authorList>
    </citation>
    <scope>NUCLEOTIDE SEQUENCE</scope>
    <source>
        <strain evidence="3">UTEX LB 2760</strain>
    </source>
</reference>
<dbReference type="AlphaFoldDB" id="A0A7S0G4J5"/>
<protein>
    <submittedName>
        <fullName evidence="3">Uncharacterized protein</fullName>
    </submittedName>
</protein>
<proteinExistence type="predicted"/>
<organism evidence="3">
    <name type="scientific">Rhodosorus marinus</name>
    <dbReference type="NCBI Taxonomy" id="101924"/>
    <lineage>
        <taxon>Eukaryota</taxon>
        <taxon>Rhodophyta</taxon>
        <taxon>Stylonematophyceae</taxon>
        <taxon>Stylonematales</taxon>
        <taxon>Stylonemataceae</taxon>
        <taxon>Rhodosorus</taxon>
    </lineage>
</organism>
<feature type="coiled-coil region" evidence="1">
    <location>
        <begin position="546"/>
        <end position="601"/>
    </location>
</feature>
<name>A0A7S0G4J5_9RHOD</name>
<evidence type="ECO:0000256" key="2">
    <source>
        <dbReference type="SAM" id="MobiDB-lite"/>
    </source>
</evidence>
<feature type="region of interest" description="Disordered" evidence="2">
    <location>
        <begin position="275"/>
        <end position="297"/>
    </location>
</feature>
<keyword evidence="1" id="KW-0175">Coiled coil</keyword>
<feature type="region of interest" description="Disordered" evidence="2">
    <location>
        <begin position="20"/>
        <end position="132"/>
    </location>
</feature>
<feature type="compositionally biased region" description="Basic and acidic residues" evidence="2">
    <location>
        <begin position="82"/>
        <end position="105"/>
    </location>
</feature>
<feature type="coiled-coil region" evidence="1">
    <location>
        <begin position="182"/>
        <end position="209"/>
    </location>
</feature>
<dbReference type="EMBL" id="HBEK01020581">
    <property type="protein sequence ID" value="CAD8401235.1"/>
    <property type="molecule type" value="Transcribed_RNA"/>
</dbReference>
<sequence length="608" mass="65232">MTIYMAAFVPAGVSLAKGPRRSTSVICRNDGEDKKNSDDKKAKPAKPATVASVESAAKAAKDLNEQKSTAKDTSDVDVTSAVEKEVASEDDGDRARAEGKKEVKNSVKSGAKAGAKNVPKNGAKNGRNGVKSGVKTGVKYRVRSEKKKSPTLAVVNELKSAIEAVGKIGDTLGVVQLGRTARTKLTERLEEWEALSDKKESDAKELSTNDKMKSATGVVALQTGEASWDIWKNFMTPTLRKVFGDGSDAGFAATSLGIMLAIFFLPSLIGGPSEMPEAPSATPVVQNRSGTSKPSNTREYANLVKDSFGRRRNLVASVSVEGKLVTVNVDKAYTSLDERTRSSLALAAYDALRDKRVDTVLFSMKSGEPIARVDEATVVYAGEVKLKEDGVRLAASLQDQKIVSQQQRSENAGLFEQKNQLILAQQGTEADFQRNIRLLSARTAAAVEEVEGVRAQVAGLPNRQILVGKLADSDTRRAAARSDLLELSGKLSSTRVAEAAARGSVAEANVGKQEREAKVQKITQSFAAKSEEVLTQARKEANSARVAKLAELAEQVESEKVELQRLQSNYDQLMGAKRGVLAKLQADFDAEMATLREATDREVASIQA</sequence>
<feature type="compositionally biased region" description="Polar residues" evidence="2">
    <location>
        <begin position="283"/>
        <end position="297"/>
    </location>
</feature>
<feature type="compositionally biased region" description="Low complexity" evidence="2">
    <location>
        <begin position="45"/>
        <end position="58"/>
    </location>
</feature>
<evidence type="ECO:0000256" key="1">
    <source>
        <dbReference type="SAM" id="Coils"/>
    </source>
</evidence>
<feature type="compositionally biased region" description="Basic and acidic residues" evidence="2">
    <location>
        <begin position="29"/>
        <end position="42"/>
    </location>
</feature>
<evidence type="ECO:0000313" key="3">
    <source>
        <dbReference type="EMBL" id="CAD8401235.1"/>
    </source>
</evidence>
<accession>A0A7S0G4J5</accession>